<comment type="subcellular location">
    <subcellularLocation>
        <location evidence="1">Membrane</location>
        <topology evidence="1">Multi-pass membrane protein</topology>
    </subcellularLocation>
</comment>
<evidence type="ECO:0000256" key="3">
    <source>
        <dbReference type="ARBA" id="ARBA00022692"/>
    </source>
</evidence>
<evidence type="ECO:0000256" key="2">
    <source>
        <dbReference type="ARBA" id="ARBA00009773"/>
    </source>
</evidence>
<proteinExistence type="inferred from homology"/>
<feature type="transmembrane region" description="Helical" evidence="6">
    <location>
        <begin position="295"/>
        <end position="328"/>
    </location>
</feature>
<evidence type="ECO:0000313" key="8">
    <source>
        <dbReference type="Proteomes" id="UP001240171"/>
    </source>
</evidence>
<dbReference type="PANTHER" id="PTHR21716:SF62">
    <property type="entry name" value="TRANSPORT PROTEIN YDBI-RELATED"/>
    <property type="match status" value="1"/>
</dbReference>
<evidence type="ECO:0000256" key="6">
    <source>
        <dbReference type="SAM" id="Phobius"/>
    </source>
</evidence>
<protein>
    <submittedName>
        <fullName evidence="7">AI-2E family transporter</fullName>
    </submittedName>
</protein>
<feature type="transmembrane region" description="Helical" evidence="6">
    <location>
        <begin position="142"/>
        <end position="161"/>
    </location>
</feature>
<sequence length="344" mass="39599">MEKFKAFIMQNDMIRRLLVLLIIIAILFGLRGMLNLMLLLFLVTYVMDRLQDFITRQLNRWFRVDYRVVVVLLYVFIVTFLTVGISNYMPKVITQITGLTNELLSFINSEPNDKFSKYVSEGLANFDIQSYAKHGLDYLLKLGKWIEVILFVIILSLFFLLQKKAIQTFTDKFSTSKIGWFYDELKYFGQKFVSSFGKVLEVQLLIAVFNTVFTTIALWILGFPYLFALSILIMLLSLVPVAGVIISLIPLCLIGLQIGGIKMVLYVIIIIIVIHALESYLLNPKLMSSKTQLPIFYTFIILIFSQHYLGVWGLIIGIPIFMFVLDILDVNKVNNRGILPPEEK</sequence>
<comment type="similarity">
    <text evidence="2">Belongs to the autoinducer-2 exporter (AI-2E) (TC 2.A.86) family.</text>
</comment>
<dbReference type="EMBL" id="JAUQTB010000001">
    <property type="protein sequence ID" value="MDO7904885.1"/>
    <property type="molecule type" value="Genomic_DNA"/>
</dbReference>
<feature type="transmembrane region" description="Helical" evidence="6">
    <location>
        <begin position="199"/>
        <end position="221"/>
    </location>
</feature>
<dbReference type="Proteomes" id="UP001240171">
    <property type="component" value="Unassembled WGS sequence"/>
</dbReference>
<keyword evidence="4 6" id="KW-1133">Transmembrane helix</keyword>
<keyword evidence="5 6" id="KW-0472">Membrane</keyword>
<keyword evidence="3 6" id="KW-0812">Transmembrane</keyword>
<evidence type="ECO:0000256" key="1">
    <source>
        <dbReference type="ARBA" id="ARBA00004141"/>
    </source>
</evidence>
<organism evidence="7 8">
    <name type="scientific">Paenibacillus lacisoli</name>
    <dbReference type="NCBI Taxonomy" id="3064525"/>
    <lineage>
        <taxon>Bacteria</taxon>
        <taxon>Bacillati</taxon>
        <taxon>Bacillota</taxon>
        <taxon>Bacilli</taxon>
        <taxon>Bacillales</taxon>
        <taxon>Paenibacillaceae</taxon>
        <taxon>Paenibacillus</taxon>
    </lineage>
</organism>
<evidence type="ECO:0000256" key="5">
    <source>
        <dbReference type="ARBA" id="ARBA00023136"/>
    </source>
</evidence>
<keyword evidence="8" id="KW-1185">Reference proteome</keyword>
<name>A0ABT9C7K9_9BACL</name>
<dbReference type="RefSeq" id="WP_305022085.1">
    <property type="nucleotide sequence ID" value="NZ_JAUQTB010000001.1"/>
</dbReference>
<reference evidence="7 8" key="1">
    <citation type="submission" date="2023-07" db="EMBL/GenBank/DDBJ databases">
        <title>Paenibacillus sp. JX-17 nov. isolated from soil.</title>
        <authorList>
            <person name="Wan Y."/>
            <person name="Liu B."/>
        </authorList>
    </citation>
    <scope>NUCLEOTIDE SEQUENCE [LARGE SCALE GENOMIC DNA]</scope>
    <source>
        <strain evidence="7 8">JX-17</strain>
    </source>
</reference>
<dbReference type="Pfam" id="PF01594">
    <property type="entry name" value="AI-2E_transport"/>
    <property type="match status" value="1"/>
</dbReference>
<accession>A0ABT9C7K9</accession>
<gene>
    <name evidence="7" type="ORF">Q5741_00490</name>
</gene>
<dbReference type="InterPro" id="IPR002549">
    <property type="entry name" value="AI-2E-like"/>
</dbReference>
<evidence type="ECO:0000313" key="7">
    <source>
        <dbReference type="EMBL" id="MDO7904885.1"/>
    </source>
</evidence>
<feature type="transmembrane region" description="Helical" evidence="6">
    <location>
        <begin position="263"/>
        <end position="283"/>
    </location>
</feature>
<comment type="caution">
    <text evidence="7">The sequence shown here is derived from an EMBL/GenBank/DDBJ whole genome shotgun (WGS) entry which is preliminary data.</text>
</comment>
<feature type="transmembrane region" description="Helical" evidence="6">
    <location>
        <begin position="227"/>
        <end position="256"/>
    </location>
</feature>
<dbReference type="PANTHER" id="PTHR21716">
    <property type="entry name" value="TRANSMEMBRANE PROTEIN"/>
    <property type="match status" value="1"/>
</dbReference>
<evidence type="ECO:0000256" key="4">
    <source>
        <dbReference type="ARBA" id="ARBA00022989"/>
    </source>
</evidence>
<feature type="transmembrane region" description="Helical" evidence="6">
    <location>
        <begin position="20"/>
        <end position="47"/>
    </location>
</feature>
<feature type="transmembrane region" description="Helical" evidence="6">
    <location>
        <begin position="68"/>
        <end position="89"/>
    </location>
</feature>